<dbReference type="AlphaFoldDB" id="A0A7X6AV00"/>
<dbReference type="EMBL" id="JAALLH010000001">
    <property type="protein sequence ID" value="NIY63215.1"/>
    <property type="molecule type" value="Genomic_DNA"/>
</dbReference>
<comment type="caution">
    <text evidence="2">The sequence shown here is derived from an EMBL/GenBank/DDBJ whole genome shotgun (WGS) entry which is preliminary data.</text>
</comment>
<protein>
    <submittedName>
        <fullName evidence="2">Uncharacterized protein</fullName>
    </submittedName>
</protein>
<accession>A0A7X6AV00</accession>
<evidence type="ECO:0000313" key="3">
    <source>
        <dbReference type="Proteomes" id="UP000536624"/>
    </source>
</evidence>
<feature type="region of interest" description="Disordered" evidence="1">
    <location>
        <begin position="40"/>
        <end position="67"/>
    </location>
</feature>
<gene>
    <name evidence="2" type="ORF">SMALB_1144</name>
</gene>
<dbReference type="Proteomes" id="UP000536624">
    <property type="component" value="Unassembled WGS sequence"/>
</dbReference>
<evidence type="ECO:0000256" key="1">
    <source>
        <dbReference type="SAM" id="MobiDB-lite"/>
    </source>
</evidence>
<sequence>MADGLIDSRKDTTCLTVSWNRLQQNNKSFGIGWTENTTADITTVAPPSTRRRTTPTPSTPPTGCRPS</sequence>
<evidence type="ECO:0000313" key="2">
    <source>
        <dbReference type="EMBL" id="NIY63215.1"/>
    </source>
</evidence>
<proteinExistence type="predicted"/>
<dbReference type="InterPro" id="IPR012334">
    <property type="entry name" value="Pectin_lyas_fold"/>
</dbReference>
<dbReference type="Gene3D" id="2.160.20.10">
    <property type="entry name" value="Single-stranded right-handed beta-helix, Pectin lyase-like"/>
    <property type="match status" value="1"/>
</dbReference>
<name>A0A7X6AV00_STRMQ</name>
<organism evidence="2 3">
    <name type="scientific">Streptomyces malaysiensis</name>
    <dbReference type="NCBI Taxonomy" id="92644"/>
    <lineage>
        <taxon>Bacteria</taxon>
        <taxon>Bacillati</taxon>
        <taxon>Actinomycetota</taxon>
        <taxon>Actinomycetes</taxon>
        <taxon>Kitasatosporales</taxon>
        <taxon>Streptomycetaceae</taxon>
        <taxon>Streptomyces</taxon>
        <taxon>Streptomyces violaceusniger group</taxon>
    </lineage>
</organism>
<reference evidence="2 3" key="1">
    <citation type="submission" date="2020-02" db="EMBL/GenBank/DDBJ databases">
        <title>Streptomyces malaysiensis DSM14702 (JHCC583434, PFL_A843) Genome sequencing and assembly.</title>
        <authorList>
            <person name="Samborskyy M."/>
        </authorList>
    </citation>
    <scope>NUCLEOTIDE SEQUENCE [LARGE SCALE GENOMIC DNA]</scope>
    <source>
        <strain evidence="2 3">DSM 14702</strain>
    </source>
</reference>